<protein>
    <submittedName>
        <fullName evidence="1">Uncharacterized protein</fullName>
    </submittedName>
</protein>
<dbReference type="Proteomes" id="UP000243024">
    <property type="component" value="Unassembled WGS sequence"/>
</dbReference>
<organism evidence="1 2">
    <name type="scientific">Hydrogenibacillus schlegelii</name>
    <name type="common">Bacillus schlegelii</name>
    <dbReference type="NCBI Taxonomy" id="1484"/>
    <lineage>
        <taxon>Bacteria</taxon>
        <taxon>Bacillati</taxon>
        <taxon>Bacillota</taxon>
        <taxon>Bacilli</taxon>
        <taxon>Bacillales</taxon>
        <taxon>Bacillales Family X. Incertae Sedis</taxon>
        <taxon>Hydrogenibacillus</taxon>
    </lineage>
</organism>
<reference evidence="1 2" key="1">
    <citation type="submission" date="2015-09" db="EMBL/GenBank/DDBJ databases">
        <title>Draft genome sequence of Hydrogenibacillus schlegelii DSM 2000.</title>
        <authorList>
            <person name="Hemp J."/>
        </authorList>
    </citation>
    <scope>NUCLEOTIDE SEQUENCE [LARGE SCALE GENOMIC DNA]</scope>
    <source>
        <strain evidence="1 2">MA 48</strain>
    </source>
</reference>
<evidence type="ECO:0000313" key="2">
    <source>
        <dbReference type="Proteomes" id="UP000243024"/>
    </source>
</evidence>
<comment type="caution">
    <text evidence="1">The sequence shown here is derived from an EMBL/GenBank/DDBJ whole genome shotgun (WGS) entry which is preliminary data.</text>
</comment>
<accession>A0A179IU33</accession>
<dbReference type="AlphaFoldDB" id="A0A179IU33"/>
<evidence type="ECO:0000313" key="1">
    <source>
        <dbReference type="EMBL" id="OAR05201.1"/>
    </source>
</evidence>
<proteinExistence type="predicted"/>
<name>A0A179IU33_HYDSH</name>
<sequence length="72" mass="7808">MGAARILFRPPGINVDALLILLKAIDDPALKTERVSIDCFIGGRSLLGMGWGNDLVSALTAFFLLRQPHFLA</sequence>
<gene>
    <name evidence="1" type="ORF">SA87_05375</name>
</gene>
<dbReference type="EMBL" id="JXBB01000003">
    <property type="protein sequence ID" value="OAR05201.1"/>
    <property type="molecule type" value="Genomic_DNA"/>
</dbReference>
<dbReference type="STRING" id="1484.SA87_05375"/>
<keyword evidence="2" id="KW-1185">Reference proteome</keyword>